<evidence type="ECO:0000313" key="3">
    <source>
        <dbReference type="Proteomes" id="UP000823388"/>
    </source>
</evidence>
<feature type="compositionally biased region" description="Polar residues" evidence="1">
    <location>
        <begin position="31"/>
        <end position="48"/>
    </location>
</feature>
<name>A0A8T0TNI8_PANVG</name>
<protein>
    <submittedName>
        <fullName evidence="2">Uncharacterized protein</fullName>
    </submittedName>
</protein>
<feature type="region of interest" description="Disordered" evidence="1">
    <location>
        <begin position="1"/>
        <end position="147"/>
    </location>
</feature>
<feature type="compositionally biased region" description="Low complexity" evidence="1">
    <location>
        <begin position="91"/>
        <end position="101"/>
    </location>
</feature>
<evidence type="ECO:0000313" key="2">
    <source>
        <dbReference type="EMBL" id="KAG2610655.1"/>
    </source>
</evidence>
<organism evidence="2 3">
    <name type="scientific">Panicum virgatum</name>
    <name type="common">Blackwell switchgrass</name>
    <dbReference type="NCBI Taxonomy" id="38727"/>
    <lineage>
        <taxon>Eukaryota</taxon>
        <taxon>Viridiplantae</taxon>
        <taxon>Streptophyta</taxon>
        <taxon>Embryophyta</taxon>
        <taxon>Tracheophyta</taxon>
        <taxon>Spermatophyta</taxon>
        <taxon>Magnoliopsida</taxon>
        <taxon>Liliopsida</taxon>
        <taxon>Poales</taxon>
        <taxon>Poaceae</taxon>
        <taxon>PACMAD clade</taxon>
        <taxon>Panicoideae</taxon>
        <taxon>Panicodae</taxon>
        <taxon>Paniceae</taxon>
        <taxon>Panicinae</taxon>
        <taxon>Panicum</taxon>
        <taxon>Panicum sect. Hiantes</taxon>
    </lineage>
</organism>
<dbReference type="Proteomes" id="UP000823388">
    <property type="component" value="Chromosome 4K"/>
</dbReference>
<gene>
    <name evidence="2" type="ORF">PVAP13_4KG173000</name>
</gene>
<reference evidence="2" key="1">
    <citation type="submission" date="2020-05" db="EMBL/GenBank/DDBJ databases">
        <title>WGS assembly of Panicum virgatum.</title>
        <authorList>
            <person name="Lovell J.T."/>
            <person name="Jenkins J."/>
            <person name="Shu S."/>
            <person name="Juenger T.E."/>
            <person name="Schmutz J."/>
        </authorList>
    </citation>
    <scope>NUCLEOTIDE SEQUENCE</scope>
    <source>
        <strain evidence="2">AP13</strain>
    </source>
</reference>
<comment type="caution">
    <text evidence="2">The sequence shown here is derived from an EMBL/GenBank/DDBJ whole genome shotgun (WGS) entry which is preliminary data.</text>
</comment>
<dbReference type="EMBL" id="CM029043">
    <property type="protein sequence ID" value="KAG2610655.1"/>
    <property type="molecule type" value="Genomic_DNA"/>
</dbReference>
<accession>A0A8T0TNI8</accession>
<feature type="region of interest" description="Disordered" evidence="1">
    <location>
        <begin position="160"/>
        <end position="186"/>
    </location>
</feature>
<keyword evidence="3" id="KW-1185">Reference proteome</keyword>
<sequence>MHVPLQPAEPEPAATGRRTPASHHGRARPAPTTTRSKLSSRLPSSNPGETAGGDEHARLASASVHQPRGRLAGGWYGAPRDARAAGTPSPAGAAREFARAGAGRGRRTRADRPTRGRWLRTDPSYSCRAAAASQPAPSRRADGSAQWPGLRSRVALIVAPRPGPRGCSRGDQADQQTAPHAGMQHVPFCVHD</sequence>
<proteinExistence type="predicted"/>
<dbReference type="AlphaFoldDB" id="A0A8T0TNI8"/>
<evidence type="ECO:0000256" key="1">
    <source>
        <dbReference type="SAM" id="MobiDB-lite"/>
    </source>
</evidence>
<feature type="compositionally biased region" description="Low complexity" evidence="1">
    <location>
        <begin position="128"/>
        <end position="138"/>
    </location>
</feature>